<evidence type="ECO:0000313" key="1">
    <source>
        <dbReference type="EMBL" id="KAI4302870.1"/>
    </source>
</evidence>
<dbReference type="Proteomes" id="UP001057402">
    <property type="component" value="Chromosome 12"/>
</dbReference>
<dbReference type="EMBL" id="CM042891">
    <property type="protein sequence ID" value="KAI4302870.1"/>
    <property type="molecule type" value="Genomic_DNA"/>
</dbReference>
<sequence length="143" mass="15331">MSQSSMAALRVFRGSRPLFFPSATAKSSAAPAAGAASKAAKPKKEAAASSSASSPKRTTTRPSGIQKVTPVSPALAHFLNSPSASRVEAVKKIWSYIKLHNLQNPTNKKEIYCDAKLKSIFDGKEKVGFLEIGKLLTRHFKTN</sequence>
<protein>
    <submittedName>
        <fullName evidence="1">Uncharacterized protein</fullName>
    </submittedName>
</protein>
<evidence type="ECO:0000313" key="2">
    <source>
        <dbReference type="Proteomes" id="UP001057402"/>
    </source>
</evidence>
<name>A0ACB9L061_9MYRT</name>
<keyword evidence="2" id="KW-1185">Reference proteome</keyword>
<reference evidence="2" key="1">
    <citation type="journal article" date="2023" name="Front. Plant Sci.">
        <title>Chromosomal-level genome assembly of Melastoma candidum provides insights into trichome evolution.</title>
        <authorList>
            <person name="Zhong Y."/>
            <person name="Wu W."/>
            <person name="Sun C."/>
            <person name="Zou P."/>
            <person name="Liu Y."/>
            <person name="Dai S."/>
            <person name="Zhou R."/>
        </authorList>
    </citation>
    <scope>NUCLEOTIDE SEQUENCE [LARGE SCALE GENOMIC DNA]</scope>
</reference>
<proteinExistence type="predicted"/>
<organism evidence="1 2">
    <name type="scientific">Melastoma candidum</name>
    <dbReference type="NCBI Taxonomy" id="119954"/>
    <lineage>
        <taxon>Eukaryota</taxon>
        <taxon>Viridiplantae</taxon>
        <taxon>Streptophyta</taxon>
        <taxon>Embryophyta</taxon>
        <taxon>Tracheophyta</taxon>
        <taxon>Spermatophyta</taxon>
        <taxon>Magnoliopsida</taxon>
        <taxon>eudicotyledons</taxon>
        <taxon>Gunneridae</taxon>
        <taxon>Pentapetalae</taxon>
        <taxon>rosids</taxon>
        <taxon>malvids</taxon>
        <taxon>Myrtales</taxon>
        <taxon>Melastomataceae</taxon>
        <taxon>Melastomatoideae</taxon>
        <taxon>Melastomateae</taxon>
        <taxon>Melastoma</taxon>
    </lineage>
</organism>
<comment type="caution">
    <text evidence="1">The sequence shown here is derived from an EMBL/GenBank/DDBJ whole genome shotgun (WGS) entry which is preliminary data.</text>
</comment>
<accession>A0ACB9L061</accession>
<gene>
    <name evidence="1" type="ORF">MLD38_038568</name>
</gene>